<organism evidence="1 2">
    <name type="scientific">Planococcus shixiaomingii</name>
    <dbReference type="NCBI Taxonomy" id="3058393"/>
    <lineage>
        <taxon>Bacteria</taxon>
        <taxon>Bacillati</taxon>
        <taxon>Bacillota</taxon>
        <taxon>Bacilli</taxon>
        <taxon>Bacillales</taxon>
        <taxon>Caryophanaceae</taxon>
        <taxon>Planococcus</taxon>
    </lineage>
</organism>
<comment type="caution">
    <text evidence="1">The sequence shown here is derived from an EMBL/GenBank/DDBJ whole genome shotgun (WGS) entry which is preliminary data.</text>
</comment>
<gene>
    <name evidence="1" type="ORF">QWY14_05325</name>
</gene>
<evidence type="ECO:0000313" key="1">
    <source>
        <dbReference type="EMBL" id="MDN7241200.1"/>
    </source>
</evidence>
<sequence>MNTSRINYRGPHIERPEQFEKGKTVLNPEQLKVLSTLSYLLGSGYDDHLESYLREYTFKGLIDLLNTRTKGQLESTTMNASQAHQAYALIDELIARAD</sequence>
<dbReference type="Proteomes" id="UP001172055">
    <property type="component" value="Unassembled WGS sequence"/>
</dbReference>
<reference evidence="1 2" key="1">
    <citation type="submission" date="2023-06" db="EMBL/GenBank/DDBJ databases">
        <title>Novel species in genus Planococcus.</title>
        <authorList>
            <person name="Ning S."/>
        </authorList>
    </citation>
    <scope>NUCLEOTIDE SEQUENCE [LARGE SCALE GENOMIC DNA]</scope>
    <source>
        <strain evidence="1 2">N028</strain>
    </source>
</reference>
<name>A0ABT8N000_9BACL</name>
<evidence type="ECO:0000313" key="2">
    <source>
        <dbReference type="Proteomes" id="UP001172055"/>
    </source>
</evidence>
<protein>
    <submittedName>
        <fullName evidence="1">Uncharacterized protein</fullName>
    </submittedName>
</protein>
<keyword evidence="2" id="KW-1185">Reference proteome</keyword>
<proteinExistence type="predicted"/>
<accession>A0ABT8N000</accession>
<dbReference type="RefSeq" id="WP_301722964.1">
    <property type="nucleotide sequence ID" value="NZ_JAUJWV010000001.1"/>
</dbReference>
<dbReference type="EMBL" id="JAUJWV010000001">
    <property type="protein sequence ID" value="MDN7241200.1"/>
    <property type="molecule type" value="Genomic_DNA"/>
</dbReference>